<organism evidence="1 2">
    <name type="scientific">Faecalitalea cylindroides</name>
    <dbReference type="NCBI Taxonomy" id="39483"/>
    <lineage>
        <taxon>Bacteria</taxon>
        <taxon>Bacillati</taxon>
        <taxon>Bacillota</taxon>
        <taxon>Erysipelotrichia</taxon>
        <taxon>Erysipelotrichales</taxon>
        <taxon>Erysipelotrichaceae</taxon>
        <taxon>Faecalitalea</taxon>
    </lineage>
</organism>
<dbReference type="RefSeq" id="WP_195191402.1">
    <property type="nucleotide sequence ID" value="NZ_JADMUL010000019.1"/>
</dbReference>
<evidence type="ECO:0000313" key="1">
    <source>
        <dbReference type="EMBL" id="MDC0828332.1"/>
    </source>
</evidence>
<dbReference type="Proteomes" id="UP001220658">
    <property type="component" value="Unassembled WGS sequence"/>
</dbReference>
<sequence length="52" mass="6227">MLVKVIYLNGCFRYIQNVKSVLDENTYYLVELFNGTTMEFDKRLTIEVNPKY</sequence>
<reference evidence="1" key="1">
    <citation type="submission" date="2023-01" db="EMBL/GenBank/DDBJ databases">
        <title>Human gut microbiome strain richness.</title>
        <authorList>
            <person name="Chen-Liaw A."/>
        </authorList>
    </citation>
    <scope>NUCLEOTIDE SEQUENCE</scope>
    <source>
        <strain evidence="1">D55st1_G4_D55t1_190419</strain>
    </source>
</reference>
<name>A0AAW6FT06_9FIRM</name>
<protein>
    <submittedName>
        <fullName evidence="1">Uncharacterized protein</fullName>
    </submittedName>
</protein>
<accession>A0AAW6FT06</accession>
<gene>
    <name evidence="1" type="ORF">POG00_06345</name>
</gene>
<evidence type="ECO:0000313" key="2">
    <source>
        <dbReference type="Proteomes" id="UP001220658"/>
    </source>
</evidence>
<dbReference type="EMBL" id="JAQNCK010000015">
    <property type="protein sequence ID" value="MDC0828332.1"/>
    <property type="molecule type" value="Genomic_DNA"/>
</dbReference>
<comment type="caution">
    <text evidence="1">The sequence shown here is derived from an EMBL/GenBank/DDBJ whole genome shotgun (WGS) entry which is preliminary data.</text>
</comment>
<proteinExistence type="predicted"/>
<dbReference type="AlphaFoldDB" id="A0AAW6FT06"/>